<dbReference type="PANTHER" id="PTHR33910">
    <property type="entry name" value="PROTEIN TRANSLOCASE SUBUNIT SECE"/>
    <property type="match status" value="1"/>
</dbReference>
<dbReference type="InterPro" id="IPR005807">
    <property type="entry name" value="SecE_bac"/>
</dbReference>
<protein>
    <recommendedName>
        <fullName evidence="11">Preprotein translocase subunit SecE</fullName>
    </recommendedName>
</protein>
<dbReference type="InterPro" id="IPR038379">
    <property type="entry name" value="SecE_sf"/>
</dbReference>
<evidence type="ECO:0000256" key="6">
    <source>
        <dbReference type="ARBA" id="ARBA00022989"/>
    </source>
</evidence>
<dbReference type="NCBIfam" id="TIGR00964">
    <property type="entry name" value="secE_bact"/>
    <property type="match status" value="1"/>
</dbReference>
<evidence type="ECO:0000256" key="3">
    <source>
        <dbReference type="ARBA" id="ARBA00022475"/>
    </source>
</evidence>
<evidence type="ECO:0000256" key="2">
    <source>
        <dbReference type="ARBA" id="ARBA00022448"/>
    </source>
</evidence>
<sequence length="61" mass="6989">MFRRLREFLRDVSLEIKKVTFPKKDELIGSTWVVIVTSLIASLYLGIVDIALSKLVKVLLN</sequence>
<evidence type="ECO:0000313" key="10">
    <source>
        <dbReference type="EMBL" id="KKL93529.1"/>
    </source>
</evidence>
<dbReference type="Gene3D" id="1.20.5.1030">
    <property type="entry name" value="Preprotein translocase secy subunit"/>
    <property type="match status" value="1"/>
</dbReference>
<gene>
    <name evidence="10" type="ORF">LCGC14_1873790</name>
</gene>
<keyword evidence="6 9" id="KW-1133">Transmembrane helix</keyword>
<keyword evidence="8 9" id="KW-0472">Membrane</keyword>
<evidence type="ECO:0000256" key="8">
    <source>
        <dbReference type="ARBA" id="ARBA00023136"/>
    </source>
</evidence>
<organism evidence="10">
    <name type="scientific">marine sediment metagenome</name>
    <dbReference type="NCBI Taxonomy" id="412755"/>
    <lineage>
        <taxon>unclassified sequences</taxon>
        <taxon>metagenomes</taxon>
        <taxon>ecological metagenomes</taxon>
    </lineage>
</organism>
<keyword evidence="3" id="KW-1003">Cell membrane</keyword>
<evidence type="ECO:0000256" key="7">
    <source>
        <dbReference type="ARBA" id="ARBA00023010"/>
    </source>
</evidence>
<comment type="caution">
    <text evidence="10">The sequence shown here is derived from an EMBL/GenBank/DDBJ whole genome shotgun (WGS) entry which is preliminary data.</text>
</comment>
<proteinExistence type="inferred from homology"/>
<reference evidence="10" key="1">
    <citation type="journal article" date="2015" name="Nature">
        <title>Complex archaea that bridge the gap between prokaryotes and eukaryotes.</title>
        <authorList>
            <person name="Spang A."/>
            <person name="Saw J.H."/>
            <person name="Jorgensen S.L."/>
            <person name="Zaremba-Niedzwiedzka K."/>
            <person name="Martijn J."/>
            <person name="Lind A.E."/>
            <person name="van Eijk R."/>
            <person name="Schleper C."/>
            <person name="Guy L."/>
            <person name="Ettema T.J."/>
        </authorList>
    </citation>
    <scope>NUCLEOTIDE SEQUENCE</scope>
</reference>
<dbReference type="GO" id="GO:0005886">
    <property type="term" value="C:plasma membrane"/>
    <property type="evidence" value="ECO:0007669"/>
    <property type="project" value="TreeGrafter"/>
</dbReference>
<dbReference type="EMBL" id="LAZR01019162">
    <property type="protein sequence ID" value="KKL93529.1"/>
    <property type="molecule type" value="Genomic_DNA"/>
</dbReference>
<feature type="transmembrane region" description="Helical" evidence="9">
    <location>
        <begin position="27"/>
        <end position="52"/>
    </location>
</feature>
<comment type="subcellular location">
    <subcellularLocation>
        <location evidence="1">Membrane</location>
    </subcellularLocation>
</comment>
<evidence type="ECO:0000256" key="4">
    <source>
        <dbReference type="ARBA" id="ARBA00022692"/>
    </source>
</evidence>
<evidence type="ECO:0000256" key="9">
    <source>
        <dbReference type="SAM" id="Phobius"/>
    </source>
</evidence>
<dbReference type="PANTHER" id="PTHR33910:SF1">
    <property type="entry name" value="PROTEIN TRANSLOCASE SUBUNIT SECE"/>
    <property type="match status" value="1"/>
</dbReference>
<evidence type="ECO:0008006" key="11">
    <source>
        <dbReference type="Google" id="ProtNLM"/>
    </source>
</evidence>
<keyword evidence="7" id="KW-0811">Translocation</keyword>
<name>A0A0F9G459_9ZZZZ</name>
<dbReference type="HAMAP" id="MF_00422">
    <property type="entry name" value="SecE"/>
    <property type="match status" value="1"/>
</dbReference>
<dbReference type="InterPro" id="IPR001901">
    <property type="entry name" value="Translocase_SecE/Sec61-g"/>
</dbReference>
<dbReference type="GO" id="GO:0006605">
    <property type="term" value="P:protein targeting"/>
    <property type="evidence" value="ECO:0007669"/>
    <property type="project" value="InterPro"/>
</dbReference>
<dbReference type="GO" id="GO:0043952">
    <property type="term" value="P:protein transport by the Sec complex"/>
    <property type="evidence" value="ECO:0007669"/>
    <property type="project" value="TreeGrafter"/>
</dbReference>
<keyword evidence="5" id="KW-0653">Protein transport</keyword>
<accession>A0A0F9G459</accession>
<dbReference type="GO" id="GO:0006886">
    <property type="term" value="P:intracellular protein transport"/>
    <property type="evidence" value="ECO:0007669"/>
    <property type="project" value="InterPro"/>
</dbReference>
<dbReference type="Pfam" id="PF00584">
    <property type="entry name" value="SecE"/>
    <property type="match status" value="1"/>
</dbReference>
<keyword evidence="4 9" id="KW-0812">Transmembrane</keyword>
<dbReference type="GO" id="GO:0009306">
    <property type="term" value="P:protein secretion"/>
    <property type="evidence" value="ECO:0007669"/>
    <property type="project" value="InterPro"/>
</dbReference>
<dbReference type="GO" id="GO:0008320">
    <property type="term" value="F:protein transmembrane transporter activity"/>
    <property type="evidence" value="ECO:0007669"/>
    <property type="project" value="InterPro"/>
</dbReference>
<evidence type="ECO:0000256" key="1">
    <source>
        <dbReference type="ARBA" id="ARBA00004370"/>
    </source>
</evidence>
<keyword evidence="2" id="KW-0813">Transport</keyword>
<evidence type="ECO:0000256" key="5">
    <source>
        <dbReference type="ARBA" id="ARBA00022927"/>
    </source>
</evidence>
<dbReference type="AlphaFoldDB" id="A0A0F9G459"/>